<dbReference type="PROSITE" id="PS51462">
    <property type="entry name" value="NUDIX"/>
    <property type="match status" value="1"/>
</dbReference>
<comment type="caution">
    <text evidence="7">The sequence shown here is derived from an EMBL/GenBank/DDBJ whole genome shotgun (WGS) entry which is preliminary data.</text>
</comment>
<comment type="cofactor">
    <cofactor evidence="1">
        <name>Mg(2+)</name>
        <dbReference type="ChEBI" id="CHEBI:18420"/>
    </cofactor>
</comment>
<dbReference type="GO" id="GO:0046872">
    <property type="term" value="F:metal ion binding"/>
    <property type="evidence" value="ECO:0007669"/>
    <property type="project" value="UniProtKB-KW"/>
</dbReference>
<dbReference type="AlphaFoldDB" id="A0A7X6S186"/>
<dbReference type="SUPFAM" id="SSF55811">
    <property type="entry name" value="Nudix"/>
    <property type="match status" value="1"/>
</dbReference>
<gene>
    <name evidence="7" type="ORF">HF992_08675</name>
</gene>
<protein>
    <submittedName>
        <fullName evidence="7">8-oxo-dGTP diphosphatase</fullName>
    </submittedName>
</protein>
<dbReference type="GO" id="GO:0016818">
    <property type="term" value="F:hydrolase activity, acting on acid anhydrides, in phosphorus-containing anhydrides"/>
    <property type="evidence" value="ECO:0007669"/>
    <property type="project" value="TreeGrafter"/>
</dbReference>
<organism evidence="7 8">
    <name type="scientific">Streptococcus ovuberis</name>
    <dbReference type="NCBI Taxonomy" id="1936207"/>
    <lineage>
        <taxon>Bacteria</taxon>
        <taxon>Bacillati</taxon>
        <taxon>Bacillota</taxon>
        <taxon>Bacilli</taxon>
        <taxon>Lactobacillales</taxon>
        <taxon>Streptococcaceae</taxon>
        <taxon>Streptococcus</taxon>
    </lineage>
</organism>
<keyword evidence="3" id="KW-0479">Metal-binding</keyword>
<keyword evidence="4" id="KW-0378">Hydrolase</keyword>
<evidence type="ECO:0000313" key="8">
    <source>
        <dbReference type="Proteomes" id="UP000522720"/>
    </source>
</evidence>
<evidence type="ECO:0000256" key="3">
    <source>
        <dbReference type="ARBA" id="ARBA00022723"/>
    </source>
</evidence>
<evidence type="ECO:0000256" key="5">
    <source>
        <dbReference type="ARBA" id="ARBA00022842"/>
    </source>
</evidence>
<evidence type="ECO:0000256" key="4">
    <source>
        <dbReference type="ARBA" id="ARBA00022801"/>
    </source>
</evidence>
<dbReference type="Pfam" id="PF00293">
    <property type="entry name" value="NUDIX"/>
    <property type="match status" value="1"/>
</dbReference>
<dbReference type="InterPro" id="IPR000086">
    <property type="entry name" value="NUDIX_hydrolase_dom"/>
</dbReference>
<dbReference type="Proteomes" id="UP000522720">
    <property type="component" value="Unassembled WGS sequence"/>
</dbReference>
<dbReference type="PANTHER" id="PTHR43758:SF2">
    <property type="entry name" value="OXIDIZED PURINE NUCLEOSIDE TRIPHOSPHATE HYDROLASE"/>
    <property type="match status" value="1"/>
</dbReference>
<dbReference type="GO" id="GO:0005737">
    <property type="term" value="C:cytoplasm"/>
    <property type="evidence" value="ECO:0007669"/>
    <property type="project" value="TreeGrafter"/>
</dbReference>
<keyword evidence="8" id="KW-1185">Reference proteome</keyword>
<name>A0A7X6S186_9STRE</name>
<evidence type="ECO:0000259" key="6">
    <source>
        <dbReference type="PROSITE" id="PS51462"/>
    </source>
</evidence>
<accession>A0A7X6S186</accession>
<sequence>MPKTENVVLTNMCMVTDGTKVLVQNRKDPDWPGLVFPGGKIEPNEPFVSSAIREVFEETGLTVSDLQLCGIKQFTHNEGLYRYIVFLYKTSTFSGDLCSSDEGEVFWLERSELMQHSLADGFAEMLPIFEDDQLSELYFDYKNHQWASQHL</sequence>
<proteinExistence type="inferred from homology"/>
<evidence type="ECO:0000313" key="7">
    <source>
        <dbReference type="EMBL" id="NKZ20899.1"/>
    </source>
</evidence>
<dbReference type="RefSeq" id="WP_168549643.1">
    <property type="nucleotide sequence ID" value="NZ_JAAXPR010000017.1"/>
</dbReference>
<feature type="domain" description="Nudix hydrolase" evidence="6">
    <location>
        <begin position="1"/>
        <end position="131"/>
    </location>
</feature>
<dbReference type="PANTHER" id="PTHR43758">
    <property type="entry name" value="7,8-DIHYDRO-8-OXOGUANINE TRIPHOSPHATASE"/>
    <property type="match status" value="1"/>
</dbReference>
<dbReference type="InterPro" id="IPR015797">
    <property type="entry name" value="NUDIX_hydrolase-like_dom_sf"/>
</dbReference>
<keyword evidence="5" id="KW-0460">Magnesium</keyword>
<dbReference type="CDD" id="cd18875">
    <property type="entry name" value="NUDIX_Hydrolase"/>
    <property type="match status" value="1"/>
</dbReference>
<comment type="similarity">
    <text evidence="2">Belongs to the Nudix hydrolase family.</text>
</comment>
<dbReference type="EMBL" id="JAAXPR010000017">
    <property type="protein sequence ID" value="NKZ20899.1"/>
    <property type="molecule type" value="Genomic_DNA"/>
</dbReference>
<dbReference type="Gene3D" id="3.90.79.10">
    <property type="entry name" value="Nucleoside Triphosphate Pyrophosphohydrolase"/>
    <property type="match status" value="1"/>
</dbReference>
<reference evidence="7 8" key="1">
    <citation type="submission" date="2020-04" db="EMBL/GenBank/DDBJ databases">
        <title>MicrobeNet Type strains.</title>
        <authorList>
            <person name="Nicholson A.C."/>
        </authorList>
    </citation>
    <scope>NUCLEOTIDE SEQUENCE [LARGE SCALE GENOMIC DNA]</scope>
    <source>
        <strain evidence="7 8">CCUG 69612</strain>
    </source>
</reference>
<evidence type="ECO:0000256" key="1">
    <source>
        <dbReference type="ARBA" id="ARBA00001946"/>
    </source>
</evidence>
<evidence type="ECO:0000256" key="2">
    <source>
        <dbReference type="ARBA" id="ARBA00005582"/>
    </source>
</evidence>